<feature type="modified residue" description="4-aspartylphosphate" evidence="7">
    <location>
        <position position="1072"/>
    </location>
</feature>
<feature type="region of interest" description="Disordered" evidence="8">
    <location>
        <begin position="792"/>
        <end position="824"/>
    </location>
</feature>
<dbReference type="PANTHER" id="PTHR43719">
    <property type="entry name" value="TWO-COMPONENT HISTIDINE KINASE"/>
    <property type="match status" value="1"/>
</dbReference>
<dbReference type="Pfam" id="PF00072">
    <property type="entry name" value="Response_reg"/>
    <property type="match status" value="1"/>
</dbReference>
<dbReference type="SMART" id="SM00388">
    <property type="entry name" value="HisKA"/>
    <property type="match status" value="1"/>
</dbReference>
<dbReference type="PANTHER" id="PTHR43719:SF75">
    <property type="entry name" value="HISTIDINE KINASE CKI1"/>
    <property type="match status" value="1"/>
</dbReference>
<evidence type="ECO:0000256" key="7">
    <source>
        <dbReference type="PROSITE-ProRule" id="PRU00169"/>
    </source>
</evidence>
<dbReference type="SUPFAM" id="SSF47384">
    <property type="entry name" value="Homodimeric domain of signal transducing histidine kinase"/>
    <property type="match status" value="1"/>
</dbReference>
<keyword evidence="6" id="KW-0675">Receptor</keyword>
<dbReference type="Gene3D" id="3.30.565.10">
    <property type="entry name" value="Histidine kinase-like ATPase, C-terminal domain"/>
    <property type="match status" value="1"/>
</dbReference>
<dbReference type="FunCoup" id="A0A7J7CFA5">
    <property type="interactions" value="4"/>
</dbReference>
<dbReference type="Pfam" id="PF02518">
    <property type="entry name" value="HATPase_c"/>
    <property type="match status" value="1"/>
</dbReference>
<evidence type="ECO:0000256" key="2">
    <source>
        <dbReference type="ARBA" id="ARBA00004477"/>
    </source>
</evidence>
<dbReference type="SUPFAM" id="SSF52172">
    <property type="entry name" value="CheY-like"/>
    <property type="match status" value="1"/>
</dbReference>
<sequence>MKLSPLIALRPVAIFMILAFAVLVPPIVVIPWWHSLTEHMEDNVKLHTLDLHSGLQSGVENIAKSLHSMNSSAINLARLVNLSLNQSKITISDIQTKVAPLLFEAFSVIPNMSEISYIGLEGLFFSYYRDQNQTFVVYSSSIPAFTLNARTRYVWYTQHVDPLAGKFYGDPIESEPLITPNERWIQEALRRDNGYASLETGWSSSRDLLVLNTVGINGRGVVSLGLPVKEVEGLFNGIDFHGGSLFLSSMDGKVFVEGLANTTMDVKNNGEYVSFSMRGDEDRTSQVGNVSCMELDSFDGKIRNSIFNFGDKSYDVYCSKLEIAGIQTVYGLVFPQDRLVSVVHKETKTALVLLIVMTVAMAIYVLSFVILMVRAAKREMHLCSALIKQMEATQQAERKSMNKSLAFASATHDIRAALAGLTGLIELSYLQVGPGSELDTNLKQMEGCAKDLVGLLNSILDTSKIEAGKMHLEEEEFDVANLLEDVVDLYHPVALKKGVDVVLDHCDGSIDKFSRARGDRGKLKQILTNLLSNAVKFTSEGHVLVRAWVRRPRLEKKIIYSNQNGWLKHLTFLFSKKNEESIMNPVQQNPNVMEYEFEVEDTGQGIPEEKRKSVFENYAQVRETALGHGGTGLGLGIVQSLVRLMGGEIEIVDKENGEKGTCFRFNVFLACEASSIGTTKEGDIEMGEASKSDNKNPNLGPTIHGPNPNLSVRTHSSKLSFLGSSPSLKHSPKLSFLSSSPKLEGSLVVLLIQNEERGRIARKFFESQGIKVSVMNQWEHLSPTLKKIKLKLTHSAHSSSRKSDHLSPRGETSSARSRNPPLLAPDRGARGFILLVIDADAGPLTELNKAVAEFREDLDIACCKVVWLDKPTSRNIDIQCHEIDPIDVILLKPFHGSRLKQVLKFLPEFGGTFPTKSKKENQNTTSQARRVGNLSHSHSLHCIDTHFDGGGASNVNSELPLIPSPRIPARHGMKSRKSPRQGNRPTSVSVSEIQEVHINPSDEKPLLGKRILVAEDSCVLKKVAKMNLQKLGATVEECGNGEEALRLVQDSLQNQRKHNASFSLPYDYILMDCEMPTMNGYEATRQIRKEEEKYGIHIPIIALTAHTAGEVGKMIEAAGMDVYLEKPLKPEHLLEAIRYIHELQR</sequence>
<dbReference type="Pfam" id="PF00512">
    <property type="entry name" value="HisKA"/>
    <property type="match status" value="1"/>
</dbReference>
<dbReference type="Gene3D" id="3.40.50.2300">
    <property type="match status" value="1"/>
</dbReference>
<evidence type="ECO:0000313" key="13">
    <source>
        <dbReference type="Proteomes" id="UP000593562"/>
    </source>
</evidence>
<evidence type="ECO:0000256" key="8">
    <source>
        <dbReference type="SAM" id="MobiDB-lite"/>
    </source>
</evidence>
<evidence type="ECO:0000259" key="10">
    <source>
        <dbReference type="PROSITE" id="PS50109"/>
    </source>
</evidence>
<dbReference type="InterPro" id="IPR036890">
    <property type="entry name" value="HATPase_C_sf"/>
</dbReference>
<feature type="domain" description="Response regulatory" evidence="11">
    <location>
        <begin position="1010"/>
        <end position="1141"/>
    </location>
</feature>
<dbReference type="InterPro" id="IPR005467">
    <property type="entry name" value="His_kinase_dom"/>
</dbReference>
<feature type="compositionally biased region" description="Basic residues" evidence="8">
    <location>
        <begin position="968"/>
        <end position="979"/>
    </location>
</feature>
<dbReference type="InterPro" id="IPR004358">
    <property type="entry name" value="Sig_transdc_His_kin-like_C"/>
</dbReference>
<feature type="region of interest" description="Disordered" evidence="8">
    <location>
        <begin position="686"/>
        <end position="711"/>
    </location>
</feature>
<dbReference type="CDD" id="cd17546">
    <property type="entry name" value="REC_hyHK_CKI1_RcsC-like"/>
    <property type="match status" value="1"/>
</dbReference>
<feature type="domain" description="Histidine kinase" evidence="10">
    <location>
        <begin position="409"/>
        <end position="671"/>
    </location>
</feature>
<evidence type="ECO:0000256" key="4">
    <source>
        <dbReference type="ARBA" id="ARBA00022553"/>
    </source>
</evidence>
<dbReference type="PROSITE" id="PS50109">
    <property type="entry name" value="HIS_KIN"/>
    <property type="match status" value="1"/>
</dbReference>
<evidence type="ECO:0000256" key="5">
    <source>
        <dbReference type="ARBA" id="ARBA00022824"/>
    </source>
</evidence>
<keyword evidence="4 7" id="KW-0597">Phosphoprotein</keyword>
<dbReference type="SMART" id="SM00448">
    <property type="entry name" value="REC"/>
    <property type="match status" value="1"/>
</dbReference>
<keyword evidence="9" id="KW-0812">Transmembrane</keyword>
<dbReference type="PRINTS" id="PR00344">
    <property type="entry name" value="BCTRLSENSOR"/>
</dbReference>
<evidence type="ECO:0000256" key="3">
    <source>
        <dbReference type="ARBA" id="ARBA00012438"/>
    </source>
</evidence>
<dbReference type="InterPro" id="IPR003594">
    <property type="entry name" value="HATPase_dom"/>
</dbReference>
<feature type="transmembrane region" description="Helical" evidence="9">
    <location>
        <begin position="12"/>
        <end position="33"/>
    </location>
</feature>
<evidence type="ECO:0000259" key="11">
    <source>
        <dbReference type="PROSITE" id="PS50110"/>
    </source>
</evidence>
<reference evidence="12 13" key="1">
    <citation type="journal article" date="2020" name="Nat. Commun.">
        <title>Genome of Tripterygium wilfordii and identification of cytochrome P450 involved in triptolide biosynthesis.</title>
        <authorList>
            <person name="Tu L."/>
            <person name="Su P."/>
            <person name="Zhang Z."/>
            <person name="Gao L."/>
            <person name="Wang J."/>
            <person name="Hu T."/>
            <person name="Zhou J."/>
            <person name="Zhang Y."/>
            <person name="Zhao Y."/>
            <person name="Liu Y."/>
            <person name="Song Y."/>
            <person name="Tong Y."/>
            <person name="Lu Y."/>
            <person name="Yang J."/>
            <person name="Xu C."/>
            <person name="Jia M."/>
            <person name="Peters R.J."/>
            <person name="Huang L."/>
            <person name="Gao W."/>
        </authorList>
    </citation>
    <scope>NUCLEOTIDE SEQUENCE [LARGE SCALE GENOMIC DNA]</scope>
    <source>
        <strain evidence="13">cv. XIE 37</strain>
        <tissue evidence="12">Leaf</tissue>
    </source>
</reference>
<dbReference type="Gene3D" id="1.10.287.130">
    <property type="match status" value="1"/>
</dbReference>
<dbReference type="InterPro" id="IPR050956">
    <property type="entry name" value="2C_system_His_kinase"/>
</dbReference>
<dbReference type="InterPro" id="IPR011006">
    <property type="entry name" value="CheY-like_superfamily"/>
</dbReference>
<dbReference type="EC" id="2.7.13.3" evidence="3"/>
<gene>
    <name evidence="12" type="ORF">HS088_TW18G01091</name>
</gene>
<feature type="compositionally biased region" description="Polar residues" evidence="8">
    <location>
        <begin position="980"/>
        <end position="991"/>
    </location>
</feature>
<dbReference type="InterPro" id="IPR003661">
    <property type="entry name" value="HisK_dim/P_dom"/>
</dbReference>
<proteinExistence type="predicted"/>
<dbReference type="InterPro" id="IPR036097">
    <property type="entry name" value="HisK_dim/P_sf"/>
</dbReference>
<evidence type="ECO:0000256" key="1">
    <source>
        <dbReference type="ARBA" id="ARBA00000085"/>
    </source>
</evidence>
<dbReference type="AlphaFoldDB" id="A0A7J7CFA5"/>
<dbReference type="SUPFAM" id="SSF55874">
    <property type="entry name" value="ATPase domain of HSP90 chaperone/DNA topoisomerase II/histidine kinase"/>
    <property type="match status" value="1"/>
</dbReference>
<name>A0A7J7CFA5_TRIWF</name>
<keyword evidence="9" id="KW-0472">Membrane</keyword>
<keyword evidence="9" id="KW-1133">Transmembrane helix</keyword>
<evidence type="ECO:0000313" key="12">
    <source>
        <dbReference type="EMBL" id="KAF5732396.1"/>
    </source>
</evidence>
<dbReference type="InterPro" id="IPR001789">
    <property type="entry name" value="Sig_transdc_resp-reg_receiver"/>
</dbReference>
<evidence type="ECO:0000256" key="9">
    <source>
        <dbReference type="SAM" id="Phobius"/>
    </source>
</evidence>
<keyword evidence="13" id="KW-1185">Reference proteome</keyword>
<dbReference type="SMART" id="SM00387">
    <property type="entry name" value="HATPase_c"/>
    <property type="match status" value="1"/>
</dbReference>
<comment type="subcellular location">
    <subcellularLocation>
        <location evidence="2">Endoplasmic reticulum membrane</location>
        <topology evidence="2">Multi-pass membrane protein</topology>
    </subcellularLocation>
</comment>
<dbReference type="InParanoid" id="A0A7J7CFA5"/>
<dbReference type="CDD" id="cd00082">
    <property type="entry name" value="HisKA"/>
    <property type="match status" value="1"/>
</dbReference>
<dbReference type="EMBL" id="JAAARO010000018">
    <property type="protein sequence ID" value="KAF5732396.1"/>
    <property type="molecule type" value="Genomic_DNA"/>
</dbReference>
<comment type="catalytic activity">
    <reaction evidence="1">
        <text>ATP + protein L-histidine = ADP + protein N-phospho-L-histidine.</text>
        <dbReference type="EC" id="2.7.13.3"/>
    </reaction>
</comment>
<evidence type="ECO:0000256" key="6">
    <source>
        <dbReference type="ARBA" id="ARBA00023170"/>
    </source>
</evidence>
<protein>
    <recommendedName>
        <fullName evidence="3">histidine kinase</fullName>
        <ecNumber evidence="3">2.7.13.3</ecNumber>
    </recommendedName>
</protein>
<dbReference type="Proteomes" id="UP000593562">
    <property type="component" value="Unassembled WGS sequence"/>
</dbReference>
<feature type="transmembrane region" description="Helical" evidence="9">
    <location>
        <begin position="350"/>
        <end position="373"/>
    </location>
</feature>
<dbReference type="GO" id="GO:0000155">
    <property type="term" value="F:phosphorelay sensor kinase activity"/>
    <property type="evidence" value="ECO:0007669"/>
    <property type="project" value="InterPro"/>
</dbReference>
<organism evidence="12 13">
    <name type="scientific">Tripterygium wilfordii</name>
    <name type="common">Thunder God vine</name>
    <dbReference type="NCBI Taxonomy" id="458696"/>
    <lineage>
        <taxon>Eukaryota</taxon>
        <taxon>Viridiplantae</taxon>
        <taxon>Streptophyta</taxon>
        <taxon>Embryophyta</taxon>
        <taxon>Tracheophyta</taxon>
        <taxon>Spermatophyta</taxon>
        <taxon>Magnoliopsida</taxon>
        <taxon>eudicotyledons</taxon>
        <taxon>Gunneridae</taxon>
        <taxon>Pentapetalae</taxon>
        <taxon>rosids</taxon>
        <taxon>fabids</taxon>
        <taxon>Celastrales</taxon>
        <taxon>Celastraceae</taxon>
        <taxon>Tripterygium</taxon>
    </lineage>
</organism>
<keyword evidence="12" id="KW-0808">Transferase</keyword>
<accession>A0A7J7CFA5</accession>
<dbReference type="PROSITE" id="PS50110">
    <property type="entry name" value="RESPONSE_REGULATORY"/>
    <property type="match status" value="1"/>
</dbReference>
<dbReference type="OrthoDB" id="60033at2759"/>
<keyword evidence="5" id="KW-0256">Endoplasmic reticulum</keyword>
<keyword evidence="12" id="KW-0418">Kinase</keyword>
<feature type="region of interest" description="Disordered" evidence="8">
    <location>
        <begin position="960"/>
        <end position="991"/>
    </location>
</feature>
<comment type="caution">
    <text evidence="12">The sequence shown here is derived from an EMBL/GenBank/DDBJ whole genome shotgun (WGS) entry which is preliminary data.</text>
</comment>
<dbReference type="GO" id="GO:0005789">
    <property type="term" value="C:endoplasmic reticulum membrane"/>
    <property type="evidence" value="ECO:0007669"/>
    <property type="project" value="UniProtKB-SubCell"/>
</dbReference>